<dbReference type="PROSITE" id="PS50943">
    <property type="entry name" value="HTH_CROC1"/>
    <property type="match status" value="1"/>
</dbReference>
<name>A0A645C638_9ZZZZ</name>
<dbReference type="GO" id="GO:0003677">
    <property type="term" value="F:DNA binding"/>
    <property type="evidence" value="ECO:0007669"/>
    <property type="project" value="InterPro"/>
</dbReference>
<dbReference type="InterPro" id="IPR010982">
    <property type="entry name" value="Lambda_DNA-bd_dom_sf"/>
</dbReference>
<dbReference type="SUPFAM" id="SSF47413">
    <property type="entry name" value="lambda repressor-like DNA-binding domains"/>
    <property type="match status" value="1"/>
</dbReference>
<dbReference type="Gene3D" id="1.10.260.40">
    <property type="entry name" value="lambda repressor-like DNA-binding domains"/>
    <property type="match status" value="1"/>
</dbReference>
<dbReference type="Gene3D" id="1.10.10.2910">
    <property type="match status" value="1"/>
</dbReference>
<accession>A0A645C638</accession>
<organism evidence="3">
    <name type="scientific">bioreactor metagenome</name>
    <dbReference type="NCBI Taxonomy" id="1076179"/>
    <lineage>
        <taxon>unclassified sequences</taxon>
        <taxon>metagenomes</taxon>
        <taxon>ecological metagenomes</taxon>
    </lineage>
</organism>
<evidence type="ECO:0000256" key="1">
    <source>
        <dbReference type="ARBA" id="ARBA00007227"/>
    </source>
</evidence>
<dbReference type="AlphaFoldDB" id="A0A645C638"/>
<dbReference type="PANTHER" id="PTHR43236:SF1">
    <property type="entry name" value="BLL7220 PROTEIN"/>
    <property type="match status" value="1"/>
</dbReference>
<evidence type="ECO:0000259" key="2">
    <source>
        <dbReference type="PROSITE" id="PS50943"/>
    </source>
</evidence>
<dbReference type="Pfam" id="PF06114">
    <property type="entry name" value="Peptidase_M78"/>
    <property type="match status" value="1"/>
</dbReference>
<comment type="caution">
    <text evidence="3">The sequence shown here is derived from an EMBL/GenBank/DDBJ whole genome shotgun (WGS) entry which is preliminary data.</text>
</comment>
<sequence length="346" mass="39753">MFSKNLKYYRLKNSLTKKELAKRLNITSMAITHYENGDRKPNMEILEQLASEFQIRVSDFLSIRNENLEFQHGEFRKNTTLTSSQQEYIRESAEEYLARFMNIVEILGGEVLPAAPKLHALDLQHDDEINAQMLRNHLHLASEGPINNLIGLLENKGFLILQSDINSDKFSGMNGMVNEHPYIVINPSMTTERNRSTIVHELAHMMFYWPSHLDEKSIETRATSISGAFLFPKKDVIRELGIRRSVIANDMTLTAKEYGISMLLLVTRAKICSVINEGVAKDFFIKASAHGWRKEEPSRIAEEEPKLFEQLVFRAINESEISIQKGAELLKLPYDEVKTRCCFVEE</sequence>
<dbReference type="InterPro" id="IPR052345">
    <property type="entry name" value="Rad_response_metalloprotease"/>
</dbReference>
<dbReference type="EMBL" id="VSSQ01023696">
    <property type="protein sequence ID" value="MPM70793.1"/>
    <property type="molecule type" value="Genomic_DNA"/>
</dbReference>
<dbReference type="SMART" id="SM00530">
    <property type="entry name" value="HTH_XRE"/>
    <property type="match status" value="1"/>
</dbReference>
<dbReference type="InterPro" id="IPR001387">
    <property type="entry name" value="Cro/C1-type_HTH"/>
</dbReference>
<proteinExistence type="inferred from homology"/>
<dbReference type="Pfam" id="PF01381">
    <property type="entry name" value="HTH_3"/>
    <property type="match status" value="1"/>
</dbReference>
<dbReference type="PANTHER" id="PTHR43236">
    <property type="entry name" value="ANTITOXIN HIGA1"/>
    <property type="match status" value="1"/>
</dbReference>
<dbReference type="CDD" id="cd00093">
    <property type="entry name" value="HTH_XRE"/>
    <property type="match status" value="1"/>
</dbReference>
<comment type="similarity">
    <text evidence="1">Belongs to the short-chain fatty acyl-CoA assimilation regulator (ScfR) family.</text>
</comment>
<gene>
    <name evidence="3" type="ORF">SDC9_117753</name>
</gene>
<reference evidence="3" key="1">
    <citation type="submission" date="2019-08" db="EMBL/GenBank/DDBJ databases">
        <authorList>
            <person name="Kucharzyk K."/>
            <person name="Murdoch R.W."/>
            <person name="Higgins S."/>
            <person name="Loffler F."/>
        </authorList>
    </citation>
    <scope>NUCLEOTIDE SEQUENCE</scope>
</reference>
<protein>
    <recommendedName>
        <fullName evidence="2">HTH cro/C1-type domain-containing protein</fullName>
    </recommendedName>
</protein>
<dbReference type="InterPro" id="IPR010359">
    <property type="entry name" value="IrrE_HExxH"/>
</dbReference>
<evidence type="ECO:0000313" key="3">
    <source>
        <dbReference type="EMBL" id="MPM70793.1"/>
    </source>
</evidence>
<feature type="domain" description="HTH cro/C1-type" evidence="2">
    <location>
        <begin position="6"/>
        <end position="60"/>
    </location>
</feature>